<dbReference type="Pfam" id="PF01575">
    <property type="entry name" value="MaoC_dehydratas"/>
    <property type="match status" value="1"/>
</dbReference>
<comment type="caution">
    <text evidence="3">The sequence shown here is derived from an EMBL/GenBank/DDBJ whole genome shotgun (WGS) entry which is preliminary data.</text>
</comment>
<dbReference type="PANTHER" id="PTHR43841">
    <property type="entry name" value="3-HYDROXYACYL-THIOESTER DEHYDRATASE HTDX-RELATED"/>
    <property type="match status" value="1"/>
</dbReference>
<organism evidence="3 4">
    <name type="scientific">Kineococcus glutinatus</name>
    <dbReference type="NCBI Taxonomy" id="1070872"/>
    <lineage>
        <taxon>Bacteria</taxon>
        <taxon>Bacillati</taxon>
        <taxon>Actinomycetota</taxon>
        <taxon>Actinomycetes</taxon>
        <taxon>Kineosporiales</taxon>
        <taxon>Kineosporiaceae</taxon>
        <taxon>Kineococcus</taxon>
    </lineage>
</organism>
<evidence type="ECO:0000259" key="2">
    <source>
        <dbReference type="Pfam" id="PF01575"/>
    </source>
</evidence>
<sequence>MDHRAEPRVRVLRGTPSLGPLYARALLARPDPAADPTGVELEQHGVRAGAAHAAAYARVCGFGLRDELPATYPHLLAFGAQVALMVTEPFPFRLAGLVHVRQRVEQHRPLRVGEELDVRVAASPVRSARSGAVVDLLAQVRAAGTQEVLWRGTSTYLARVERARAGAVADDVPALEPPVPGEGGAGQPALWRVAPDTGRRYAAVSGDVNPIHVSALGARALGFAGPIAHGMWTAARSLAALEGRLPGALALDVRFARPLPLGAAVEDVALREGGDWRTAVRGGSGQSRRLHLVAAVGPA</sequence>
<reference evidence="4" key="1">
    <citation type="journal article" date="2019" name="Int. J. Syst. Evol. Microbiol.">
        <title>The Global Catalogue of Microorganisms (GCM) 10K type strain sequencing project: providing services to taxonomists for standard genome sequencing and annotation.</title>
        <authorList>
            <consortium name="The Broad Institute Genomics Platform"/>
            <consortium name="The Broad Institute Genome Sequencing Center for Infectious Disease"/>
            <person name="Wu L."/>
            <person name="Ma J."/>
        </authorList>
    </citation>
    <scope>NUCLEOTIDE SEQUENCE [LARGE SCALE GENOMIC DNA]</scope>
    <source>
        <strain evidence="4">JCM 18126</strain>
    </source>
</reference>
<name>A0ABP9H7B2_9ACTN</name>
<dbReference type="InterPro" id="IPR002539">
    <property type="entry name" value="MaoC-like_dom"/>
</dbReference>
<evidence type="ECO:0000313" key="3">
    <source>
        <dbReference type="EMBL" id="GAA4962939.1"/>
    </source>
</evidence>
<dbReference type="InterPro" id="IPR029069">
    <property type="entry name" value="HotDog_dom_sf"/>
</dbReference>
<protein>
    <submittedName>
        <fullName evidence="3">MaoC/PaaZ C-terminal domain-containing protein</fullName>
    </submittedName>
</protein>
<dbReference type="PANTHER" id="PTHR43841:SF1">
    <property type="entry name" value="3-HYDROXYACYL-THIOESTER DEHYDRATASE X"/>
    <property type="match status" value="1"/>
</dbReference>
<evidence type="ECO:0000256" key="1">
    <source>
        <dbReference type="ARBA" id="ARBA00005254"/>
    </source>
</evidence>
<feature type="domain" description="MaoC-like" evidence="2">
    <location>
        <begin position="193"/>
        <end position="273"/>
    </location>
</feature>
<dbReference type="Gene3D" id="3.10.129.10">
    <property type="entry name" value="Hotdog Thioesterase"/>
    <property type="match status" value="1"/>
</dbReference>
<gene>
    <name evidence="3" type="ORF">GCM10023225_03020</name>
</gene>
<comment type="similarity">
    <text evidence="1">Belongs to the enoyl-CoA hydratase/isomerase family.</text>
</comment>
<keyword evidence="4" id="KW-1185">Reference proteome</keyword>
<accession>A0ABP9H7B2</accession>
<dbReference type="PRINTS" id="PR01483">
    <property type="entry name" value="FASYNTHASE"/>
</dbReference>
<dbReference type="Proteomes" id="UP001501195">
    <property type="component" value="Unassembled WGS sequence"/>
</dbReference>
<dbReference type="EMBL" id="BAABIL010000026">
    <property type="protein sequence ID" value="GAA4962939.1"/>
    <property type="molecule type" value="Genomic_DNA"/>
</dbReference>
<dbReference type="InterPro" id="IPR003965">
    <property type="entry name" value="Fatty_acid_synthase"/>
</dbReference>
<evidence type="ECO:0000313" key="4">
    <source>
        <dbReference type="Proteomes" id="UP001501195"/>
    </source>
</evidence>
<dbReference type="SUPFAM" id="SSF54637">
    <property type="entry name" value="Thioesterase/thiol ester dehydrase-isomerase"/>
    <property type="match status" value="2"/>
</dbReference>
<proteinExistence type="inferred from homology"/>